<organism evidence="4 5">
    <name type="scientific">Putridiphycobacter roseus</name>
    <dbReference type="NCBI Taxonomy" id="2219161"/>
    <lineage>
        <taxon>Bacteria</taxon>
        <taxon>Pseudomonadati</taxon>
        <taxon>Bacteroidota</taxon>
        <taxon>Flavobacteriia</taxon>
        <taxon>Flavobacteriales</taxon>
        <taxon>Crocinitomicaceae</taxon>
        <taxon>Putridiphycobacter</taxon>
    </lineage>
</organism>
<dbReference type="NCBIfam" id="TIGR04183">
    <property type="entry name" value="Por_Secre_tail"/>
    <property type="match status" value="1"/>
</dbReference>
<evidence type="ECO:0000256" key="1">
    <source>
        <dbReference type="ARBA" id="ARBA00022729"/>
    </source>
</evidence>
<name>A0A2W1N504_9FLAO</name>
<comment type="caution">
    <text evidence="4">The sequence shown here is derived from an EMBL/GenBank/DDBJ whole genome shotgun (WGS) entry which is preliminary data.</text>
</comment>
<evidence type="ECO:0000313" key="4">
    <source>
        <dbReference type="EMBL" id="PZE18680.1"/>
    </source>
</evidence>
<evidence type="ECO:0000256" key="2">
    <source>
        <dbReference type="SAM" id="SignalP"/>
    </source>
</evidence>
<evidence type="ECO:0000259" key="3">
    <source>
        <dbReference type="Pfam" id="PF18962"/>
    </source>
</evidence>
<reference evidence="4 5" key="1">
    <citation type="submission" date="2018-06" db="EMBL/GenBank/DDBJ databases">
        <title>The draft genome sequence of Crocinitomix sp. SM1701.</title>
        <authorList>
            <person name="Zhang X."/>
        </authorList>
    </citation>
    <scope>NUCLEOTIDE SEQUENCE [LARGE SCALE GENOMIC DNA]</scope>
    <source>
        <strain evidence="4 5">SM1701</strain>
    </source>
</reference>
<dbReference type="Proteomes" id="UP000249248">
    <property type="component" value="Unassembled WGS sequence"/>
</dbReference>
<dbReference type="EMBL" id="QKSB01000001">
    <property type="protein sequence ID" value="PZE18680.1"/>
    <property type="molecule type" value="Genomic_DNA"/>
</dbReference>
<feature type="signal peptide" evidence="2">
    <location>
        <begin position="1"/>
        <end position="20"/>
    </location>
</feature>
<dbReference type="Pfam" id="PF18962">
    <property type="entry name" value="Por_Secre_tail"/>
    <property type="match status" value="1"/>
</dbReference>
<feature type="domain" description="Secretion system C-terminal sorting" evidence="3">
    <location>
        <begin position="266"/>
        <end position="332"/>
    </location>
</feature>
<evidence type="ECO:0000313" key="5">
    <source>
        <dbReference type="Proteomes" id="UP000249248"/>
    </source>
</evidence>
<dbReference type="AlphaFoldDB" id="A0A2W1N504"/>
<keyword evidence="5" id="KW-1185">Reference proteome</keyword>
<dbReference type="InterPro" id="IPR026444">
    <property type="entry name" value="Secre_tail"/>
</dbReference>
<accession>A0A2W1N504</accession>
<sequence>MMKKLYILGIALLTGLSINAQNILVINDNDNITQNTDTFLAALQGSDYSTYTYFNAIDSNQMPSSTYLQDFDVVIYYASTDGIGLNLWDNGQAGNTALKGFLTDGGRAWIIGTDLFYAGGYTNPETFLSTDFTYEYMGLTSYNVQSYGDDGNVGLPQVDLNSNVTANFPDSLIWTFSTVWWADGVTVRNEGTAIYNMGPSSYTLAGETAMTHYHDFATNVMGTYFDPALINTDQKRIDFINASLNYFIDFDLGINKNNTVENLIKVYPSPANSYITIESSFAKKQNYQILNIAGKEMLSGNLNTNINTISISALSSGIYFVKAGNTVKKIIIE</sequence>
<keyword evidence="1 2" id="KW-0732">Signal</keyword>
<feature type="chain" id="PRO_5015999629" description="Secretion system C-terminal sorting domain-containing protein" evidence="2">
    <location>
        <begin position="21"/>
        <end position="333"/>
    </location>
</feature>
<gene>
    <name evidence="4" type="ORF">DNU06_02300</name>
</gene>
<protein>
    <recommendedName>
        <fullName evidence="3">Secretion system C-terminal sorting domain-containing protein</fullName>
    </recommendedName>
</protein>
<proteinExistence type="predicted"/>